<feature type="region of interest" description="Disordered" evidence="9">
    <location>
        <begin position="314"/>
        <end position="339"/>
    </location>
</feature>
<dbReference type="AlphaFoldDB" id="A0A9E2L6Y3"/>
<evidence type="ECO:0000256" key="7">
    <source>
        <dbReference type="ARBA" id="ARBA00023004"/>
    </source>
</evidence>
<accession>A0A9E2L6Y3</accession>
<evidence type="ECO:0000256" key="6">
    <source>
        <dbReference type="ARBA" id="ARBA00023002"/>
    </source>
</evidence>
<proteinExistence type="predicted"/>
<name>A0A9E2L6Y3_9BACT</name>
<organism evidence="11 12">
    <name type="scientific">Candidatus Paraprevotella stercoravium</name>
    <dbReference type="NCBI Taxonomy" id="2838725"/>
    <lineage>
        <taxon>Bacteria</taxon>
        <taxon>Pseudomonadati</taxon>
        <taxon>Bacteroidota</taxon>
        <taxon>Bacteroidia</taxon>
        <taxon>Bacteroidales</taxon>
        <taxon>Prevotellaceae</taxon>
        <taxon>Paraprevotella</taxon>
    </lineage>
</organism>
<keyword evidence="3" id="KW-0819">tRNA processing</keyword>
<evidence type="ECO:0000256" key="1">
    <source>
        <dbReference type="ARBA" id="ARBA00022485"/>
    </source>
</evidence>
<feature type="compositionally biased region" description="Basic and acidic residues" evidence="9">
    <location>
        <begin position="318"/>
        <end position="339"/>
    </location>
</feature>
<dbReference type="Proteomes" id="UP000823865">
    <property type="component" value="Unassembled WGS sequence"/>
</dbReference>
<dbReference type="NCBIfam" id="TIGR00276">
    <property type="entry name" value="tRNA epoxyqueuosine(34) reductase QueG"/>
    <property type="match status" value="1"/>
</dbReference>
<evidence type="ECO:0000313" key="11">
    <source>
        <dbReference type="EMBL" id="MBU3853229.1"/>
    </source>
</evidence>
<evidence type="ECO:0000256" key="2">
    <source>
        <dbReference type="ARBA" id="ARBA00022490"/>
    </source>
</evidence>
<dbReference type="PROSITE" id="PS51379">
    <property type="entry name" value="4FE4S_FER_2"/>
    <property type="match status" value="1"/>
</dbReference>
<keyword evidence="6 11" id="KW-0560">Oxidoreductase</keyword>
<dbReference type="PANTHER" id="PTHR30002:SF4">
    <property type="entry name" value="EPOXYQUEUOSINE REDUCTASE"/>
    <property type="match status" value="1"/>
</dbReference>
<dbReference type="GO" id="GO:0008616">
    <property type="term" value="P:tRNA queuosine(34) biosynthetic process"/>
    <property type="evidence" value="ECO:0007669"/>
    <property type="project" value="UniProtKB-KW"/>
</dbReference>
<dbReference type="Gene3D" id="3.30.70.20">
    <property type="match status" value="1"/>
</dbReference>
<dbReference type="PANTHER" id="PTHR30002">
    <property type="entry name" value="EPOXYQUEUOSINE REDUCTASE"/>
    <property type="match status" value="1"/>
</dbReference>
<dbReference type="InterPro" id="IPR017896">
    <property type="entry name" value="4Fe4S_Fe-S-bd"/>
</dbReference>
<dbReference type="EC" id="1.17.99.6" evidence="11"/>
<dbReference type="GO" id="GO:0051539">
    <property type="term" value="F:4 iron, 4 sulfur cluster binding"/>
    <property type="evidence" value="ECO:0007669"/>
    <property type="project" value="UniProtKB-KW"/>
</dbReference>
<dbReference type="Pfam" id="PF13484">
    <property type="entry name" value="Fer4_16"/>
    <property type="match status" value="1"/>
</dbReference>
<gene>
    <name evidence="11" type="primary">queG</name>
    <name evidence="11" type="ORF">H9789_05330</name>
</gene>
<keyword evidence="5" id="KW-0671">Queuosine biosynthesis</keyword>
<keyword evidence="8" id="KW-0411">Iron-sulfur</keyword>
<feature type="domain" description="4Fe-4S ferredoxin-type" evidence="10">
    <location>
        <begin position="183"/>
        <end position="215"/>
    </location>
</feature>
<dbReference type="Pfam" id="PF08331">
    <property type="entry name" value="QueG_DUF1730"/>
    <property type="match status" value="1"/>
</dbReference>
<keyword evidence="4" id="KW-0479">Metal-binding</keyword>
<dbReference type="GO" id="GO:0052693">
    <property type="term" value="F:epoxyqueuosine reductase activity"/>
    <property type="evidence" value="ECO:0007669"/>
    <property type="project" value="UniProtKB-EC"/>
</dbReference>
<evidence type="ECO:0000256" key="3">
    <source>
        <dbReference type="ARBA" id="ARBA00022694"/>
    </source>
</evidence>
<evidence type="ECO:0000259" key="10">
    <source>
        <dbReference type="PROSITE" id="PS51379"/>
    </source>
</evidence>
<evidence type="ECO:0000256" key="8">
    <source>
        <dbReference type="ARBA" id="ARBA00023014"/>
    </source>
</evidence>
<dbReference type="InterPro" id="IPR004453">
    <property type="entry name" value="QueG"/>
</dbReference>
<evidence type="ECO:0000256" key="5">
    <source>
        <dbReference type="ARBA" id="ARBA00022785"/>
    </source>
</evidence>
<evidence type="ECO:0000313" key="12">
    <source>
        <dbReference type="Proteomes" id="UP000823865"/>
    </source>
</evidence>
<evidence type="ECO:0000256" key="4">
    <source>
        <dbReference type="ARBA" id="ARBA00022723"/>
    </source>
</evidence>
<dbReference type="InterPro" id="IPR017900">
    <property type="entry name" value="4Fe4S_Fe_S_CS"/>
</dbReference>
<keyword evidence="7" id="KW-0408">Iron</keyword>
<comment type="caution">
    <text evidence="11">The sequence shown here is derived from an EMBL/GenBank/DDBJ whole genome shotgun (WGS) entry which is preliminary data.</text>
</comment>
<protein>
    <submittedName>
        <fullName evidence="11">tRNA epoxyqueuosine(34) reductase QueG</fullName>
        <ecNumber evidence="11">1.17.99.6</ecNumber>
    </submittedName>
</protein>
<dbReference type="PROSITE" id="PS00198">
    <property type="entry name" value="4FE4S_FER_1"/>
    <property type="match status" value="1"/>
</dbReference>
<sequence>MKQTEIILSAAEIKAEASRLGFYACGIAPAEPVDSNHRQYYEEWLRQGAHGSMEYLANHIPLRFDPRELVPGTQSIVCVALNYYPPEFMDDREGCLSWYAYGKDYHEVMKEKLRQFMTQILSHIPEEQKAEIMPGRAFCDTAPVLERYWAWKAGLGWIGRNHQLIIPKAGSTFFLGELFLTLPADSYDSPQKNRCGNCRKCIENCPTHALTPEGFDARRCLSYLTIENRGEIPQWAATHMEPCFYGCDRCQTICPHLRFARPTDEKSFHIRKELKHMTRRQWQQLSVEEYRELFRGSAVKRAKYEGLMRNIKSMTKQHHPEIQEEKNLNKDTAETEQTR</sequence>
<evidence type="ECO:0000256" key="9">
    <source>
        <dbReference type="SAM" id="MobiDB-lite"/>
    </source>
</evidence>
<reference evidence="11" key="2">
    <citation type="submission" date="2021-04" db="EMBL/GenBank/DDBJ databases">
        <authorList>
            <person name="Gilroy R."/>
        </authorList>
    </citation>
    <scope>NUCLEOTIDE SEQUENCE</scope>
    <source>
        <strain evidence="11">G3-2149</strain>
    </source>
</reference>
<keyword evidence="2" id="KW-0963">Cytoplasm</keyword>
<reference evidence="11" key="1">
    <citation type="journal article" date="2021" name="PeerJ">
        <title>Extensive microbial diversity within the chicken gut microbiome revealed by metagenomics and culture.</title>
        <authorList>
            <person name="Gilroy R."/>
            <person name="Ravi A."/>
            <person name="Getino M."/>
            <person name="Pursley I."/>
            <person name="Horton D.L."/>
            <person name="Alikhan N.F."/>
            <person name="Baker D."/>
            <person name="Gharbi K."/>
            <person name="Hall N."/>
            <person name="Watson M."/>
            <person name="Adriaenssens E.M."/>
            <person name="Foster-Nyarko E."/>
            <person name="Jarju S."/>
            <person name="Secka A."/>
            <person name="Antonio M."/>
            <person name="Oren A."/>
            <person name="Chaudhuri R.R."/>
            <person name="La Ragione R."/>
            <person name="Hildebrand F."/>
            <person name="Pallen M.J."/>
        </authorList>
    </citation>
    <scope>NUCLEOTIDE SEQUENCE</scope>
    <source>
        <strain evidence="11">G3-2149</strain>
    </source>
</reference>
<dbReference type="SUPFAM" id="SSF46548">
    <property type="entry name" value="alpha-helical ferredoxin"/>
    <property type="match status" value="1"/>
</dbReference>
<keyword evidence="1" id="KW-0004">4Fe-4S</keyword>
<dbReference type="EMBL" id="JAHLFU010000104">
    <property type="protein sequence ID" value="MBU3853229.1"/>
    <property type="molecule type" value="Genomic_DNA"/>
</dbReference>
<dbReference type="GO" id="GO:0046872">
    <property type="term" value="F:metal ion binding"/>
    <property type="evidence" value="ECO:0007669"/>
    <property type="project" value="UniProtKB-KW"/>
</dbReference>
<dbReference type="InterPro" id="IPR013542">
    <property type="entry name" value="QueG_DUF1730"/>
</dbReference>